<evidence type="ECO:0000256" key="1">
    <source>
        <dbReference type="SAM" id="MobiDB-lite"/>
    </source>
</evidence>
<sequence length="147" mass="17012">MSRGVSYKMSQRRDKNVQIVFQKRATRINREDEIDHEDALSTHRNTPTPLSLKIVRRNSPAKTPGPSTSRENYNSPGLTKFGKPHSKFLQKYFDLRAQTVHKLRERKPVDTRRNSLTNKPKKGCKTDSKVVPKNGKISILLFRIIQE</sequence>
<proteinExistence type="predicted"/>
<feature type="compositionally biased region" description="Basic and acidic residues" evidence="1">
    <location>
        <begin position="28"/>
        <end position="41"/>
    </location>
</feature>
<feature type="compositionally biased region" description="Polar residues" evidence="1">
    <location>
        <begin position="65"/>
        <end position="77"/>
    </location>
</feature>
<feature type="region of interest" description="Disordered" evidence="1">
    <location>
        <begin position="25"/>
        <end position="81"/>
    </location>
</feature>
<organism evidence="2 3">
    <name type="scientific">Euplotes crassus</name>
    <dbReference type="NCBI Taxonomy" id="5936"/>
    <lineage>
        <taxon>Eukaryota</taxon>
        <taxon>Sar</taxon>
        <taxon>Alveolata</taxon>
        <taxon>Ciliophora</taxon>
        <taxon>Intramacronucleata</taxon>
        <taxon>Spirotrichea</taxon>
        <taxon>Hypotrichia</taxon>
        <taxon>Euplotida</taxon>
        <taxon>Euplotidae</taxon>
        <taxon>Moneuplotes</taxon>
    </lineage>
</organism>
<evidence type="ECO:0000313" key="2">
    <source>
        <dbReference type="EMBL" id="CAI2364197.1"/>
    </source>
</evidence>
<dbReference type="AlphaFoldDB" id="A0AAD1U8E6"/>
<protein>
    <submittedName>
        <fullName evidence="2">Uncharacterized protein</fullName>
    </submittedName>
</protein>
<name>A0AAD1U8E6_EUPCR</name>
<accession>A0AAD1U8E6</accession>
<gene>
    <name evidence="2" type="ORF">ECRASSUSDP1_LOCUS5540</name>
</gene>
<reference evidence="2" key="1">
    <citation type="submission" date="2023-07" db="EMBL/GenBank/DDBJ databases">
        <authorList>
            <consortium name="AG Swart"/>
            <person name="Singh M."/>
            <person name="Singh A."/>
            <person name="Seah K."/>
            <person name="Emmerich C."/>
        </authorList>
    </citation>
    <scope>NUCLEOTIDE SEQUENCE</scope>
    <source>
        <strain evidence="2">DP1</strain>
    </source>
</reference>
<evidence type="ECO:0000313" key="3">
    <source>
        <dbReference type="Proteomes" id="UP001295684"/>
    </source>
</evidence>
<dbReference type="Proteomes" id="UP001295684">
    <property type="component" value="Unassembled WGS sequence"/>
</dbReference>
<feature type="region of interest" description="Disordered" evidence="1">
    <location>
        <begin position="104"/>
        <end position="128"/>
    </location>
</feature>
<keyword evidence="3" id="KW-1185">Reference proteome</keyword>
<comment type="caution">
    <text evidence="2">The sequence shown here is derived from an EMBL/GenBank/DDBJ whole genome shotgun (WGS) entry which is preliminary data.</text>
</comment>
<dbReference type="EMBL" id="CAMPGE010005346">
    <property type="protein sequence ID" value="CAI2364197.1"/>
    <property type="molecule type" value="Genomic_DNA"/>
</dbReference>